<gene>
    <name evidence="3" type="ORF">WICPIJ_003444</name>
</gene>
<evidence type="ECO:0000256" key="1">
    <source>
        <dbReference type="SAM" id="MobiDB-lite"/>
    </source>
</evidence>
<keyword evidence="2" id="KW-0812">Transmembrane</keyword>
<sequence>MEVSSMIGSGTIPRFDDENYSTNSQNSLNTTAVRYSDGSLHSSKSSNRTFKSSFNSFFSFNFIKYLALSYLFLISMAFSMISPTKILEIPLMAIATFKETLWLTVALTIFFMVFLLIVALLYVEYLAIWSSSKFSINRRSLSSLSNSSIGCSP</sequence>
<feature type="transmembrane region" description="Helical" evidence="2">
    <location>
        <begin position="62"/>
        <end position="81"/>
    </location>
</feature>
<evidence type="ECO:0000313" key="4">
    <source>
        <dbReference type="Proteomes" id="UP000774326"/>
    </source>
</evidence>
<accession>A0A9P8Q7T3</accession>
<evidence type="ECO:0000256" key="2">
    <source>
        <dbReference type="SAM" id="Phobius"/>
    </source>
</evidence>
<organism evidence="3 4">
    <name type="scientific">Wickerhamomyces pijperi</name>
    <name type="common">Yeast</name>
    <name type="synonym">Pichia pijperi</name>
    <dbReference type="NCBI Taxonomy" id="599730"/>
    <lineage>
        <taxon>Eukaryota</taxon>
        <taxon>Fungi</taxon>
        <taxon>Dikarya</taxon>
        <taxon>Ascomycota</taxon>
        <taxon>Saccharomycotina</taxon>
        <taxon>Saccharomycetes</taxon>
        <taxon>Phaffomycetales</taxon>
        <taxon>Wickerhamomycetaceae</taxon>
        <taxon>Wickerhamomyces</taxon>
    </lineage>
</organism>
<reference evidence="3" key="1">
    <citation type="journal article" date="2021" name="Open Biol.">
        <title>Shared evolutionary footprints suggest mitochondrial oxidative damage underlies multiple complex I losses in fungi.</title>
        <authorList>
            <person name="Schikora-Tamarit M.A."/>
            <person name="Marcet-Houben M."/>
            <person name="Nosek J."/>
            <person name="Gabaldon T."/>
        </authorList>
    </citation>
    <scope>NUCLEOTIDE SEQUENCE</scope>
    <source>
        <strain evidence="3">CBS2887</strain>
    </source>
</reference>
<keyword evidence="2" id="KW-1133">Transmembrane helix</keyword>
<name>A0A9P8Q7T3_WICPI</name>
<dbReference type="EMBL" id="JAEUBG010001898">
    <property type="protein sequence ID" value="KAH3685582.1"/>
    <property type="molecule type" value="Genomic_DNA"/>
</dbReference>
<comment type="caution">
    <text evidence="3">The sequence shown here is derived from an EMBL/GenBank/DDBJ whole genome shotgun (WGS) entry which is preliminary data.</text>
</comment>
<reference evidence="3" key="2">
    <citation type="submission" date="2021-01" db="EMBL/GenBank/DDBJ databases">
        <authorList>
            <person name="Schikora-Tamarit M.A."/>
        </authorList>
    </citation>
    <scope>NUCLEOTIDE SEQUENCE</scope>
    <source>
        <strain evidence="3">CBS2887</strain>
    </source>
</reference>
<keyword evidence="4" id="KW-1185">Reference proteome</keyword>
<feature type="transmembrane region" description="Helical" evidence="2">
    <location>
        <begin position="101"/>
        <end position="123"/>
    </location>
</feature>
<evidence type="ECO:0000313" key="3">
    <source>
        <dbReference type="EMBL" id="KAH3685582.1"/>
    </source>
</evidence>
<proteinExistence type="predicted"/>
<keyword evidence="2" id="KW-0472">Membrane</keyword>
<dbReference type="Proteomes" id="UP000774326">
    <property type="component" value="Unassembled WGS sequence"/>
</dbReference>
<dbReference type="AlphaFoldDB" id="A0A9P8Q7T3"/>
<protein>
    <submittedName>
        <fullName evidence="3">Uncharacterized protein</fullName>
    </submittedName>
</protein>
<feature type="region of interest" description="Disordered" evidence="1">
    <location>
        <begin position="1"/>
        <end position="25"/>
    </location>
</feature>